<name>A0A1B6JVT2_9HEMI</name>
<feature type="coiled-coil region" evidence="1">
    <location>
        <begin position="64"/>
        <end position="91"/>
    </location>
</feature>
<feature type="coiled-coil region" evidence="1">
    <location>
        <begin position="819"/>
        <end position="894"/>
    </location>
</feature>
<organism evidence="3">
    <name type="scientific">Homalodisca liturata</name>
    <dbReference type="NCBI Taxonomy" id="320908"/>
    <lineage>
        <taxon>Eukaryota</taxon>
        <taxon>Metazoa</taxon>
        <taxon>Ecdysozoa</taxon>
        <taxon>Arthropoda</taxon>
        <taxon>Hexapoda</taxon>
        <taxon>Insecta</taxon>
        <taxon>Pterygota</taxon>
        <taxon>Neoptera</taxon>
        <taxon>Paraneoptera</taxon>
        <taxon>Hemiptera</taxon>
        <taxon>Auchenorrhyncha</taxon>
        <taxon>Membracoidea</taxon>
        <taxon>Cicadellidae</taxon>
        <taxon>Cicadellinae</taxon>
        <taxon>Proconiini</taxon>
        <taxon>Homalodisca</taxon>
    </lineage>
</organism>
<accession>A0A1B6JVT2</accession>
<evidence type="ECO:0000256" key="1">
    <source>
        <dbReference type="SAM" id="Coils"/>
    </source>
</evidence>
<feature type="non-terminal residue" evidence="3">
    <location>
        <position position="1253"/>
    </location>
</feature>
<feature type="coiled-coil region" evidence="1">
    <location>
        <begin position="1212"/>
        <end position="1239"/>
    </location>
</feature>
<feature type="coiled-coil region" evidence="1">
    <location>
        <begin position="217"/>
        <end position="298"/>
    </location>
</feature>
<reference evidence="3" key="1">
    <citation type="submission" date="2015-11" db="EMBL/GenBank/DDBJ databases">
        <title>De novo transcriptome assembly of four potential Pierce s Disease insect vectors from Arizona vineyards.</title>
        <authorList>
            <person name="Tassone E.E."/>
        </authorList>
    </citation>
    <scope>NUCLEOTIDE SEQUENCE</scope>
</reference>
<proteinExistence type="predicted"/>
<feature type="coiled-coil region" evidence="1">
    <location>
        <begin position="732"/>
        <end position="766"/>
    </location>
</feature>
<evidence type="ECO:0000313" key="3">
    <source>
        <dbReference type="EMBL" id="JAT03328.1"/>
    </source>
</evidence>
<evidence type="ECO:0000256" key="2">
    <source>
        <dbReference type="SAM" id="MobiDB-lite"/>
    </source>
</evidence>
<feature type="compositionally biased region" description="Basic and acidic residues" evidence="2">
    <location>
        <begin position="972"/>
        <end position="984"/>
    </location>
</feature>
<dbReference type="AlphaFoldDB" id="A0A1B6JVT2"/>
<gene>
    <name evidence="3" type="ORF">g.30745</name>
</gene>
<feature type="coiled-coil region" evidence="1">
    <location>
        <begin position="328"/>
        <end position="509"/>
    </location>
</feature>
<keyword evidence="1" id="KW-0175">Coiled coil</keyword>
<dbReference type="PANTHER" id="PTHR47357:SF1">
    <property type="entry name" value="SPINDLE POLE BODY COMPONENT 110"/>
    <property type="match status" value="1"/>
</dbReference>
<dbReference type="PANTHER" id="PTHR47357">
    <property type="entry name" value="COP1-INTERACTIVE PROTEIN 1"/>
    <property type="match status" value="1"/>
</dbReference>
<sequence>MADKQRKIDSGRALFDTYQKRKQAKVEDKVIGSVVDSVFEVQEPETERRSRMDAITLQKKTTHVDSLNSTIKNLQDSLSEKNEIIESLEITNRVLREGTGDHIRSAQAVNSQKMTLDLQKQVDSRDAYIVQLSDSLKQRSQEVTDLLLKEKELNVEIESLQKQIKLNEKQSEMKLSDFYNEAIEYRAKVELLSSQNQEYIDMVHSLKTALDTSSKKIDSQKEELVLKNQKLEKYKNEASEDIKTLMRQVEELNHDVSNKEMEMLKNRAEIEQLRNQQEEQIRSQLIALKNELEKKYAEDVRKVELLYDGMLLEHIRKSEADLKAVSNTEELEALKLSYQEQMNAYKEDLNNLLEKSKLNEEQLSCELEKHKQDADYYRQQVENVENKLAEEIQRIKHECYLELSKYETEMKMDFDAKKIQYYKEEIDTLSARLKEYALNEAKKDVETETYRIELEKVEDDMTSVIDKLSKYKDAYENQMEHTKQLENKLDQLRELNLQLQASLQEFKKNEGQLVHELKMKQAKLLEYEQKAYDFNEKIQFESNQIGQKYQVVIATFKEQIQNLVGELERNKQFYDEDLSCLTSKTCEQEKEIKHLKGKITHMMRNGKIYDEIQQIDTNLKSYSQVEQLNILKEKVARAEYFNESNKGLFQGILSGLKNIKTGLQTIVYGNIEDSPELEQTQSGDVDECEMVLQDLEQTMHDLQHMVQSGSIMLGPTHQPSMVTSTPNNNETVKSWMRKCASLENENEQLTKELELLSANLKEMEHCLLVATQESSSFNKKCQSLDAKITELENSKLSEFMLKKENNELKERLSYMELAEDRFHKELEALHENNIKLEQKLHKNILDIQNKISKSGTNKELENILSNLKAKSEEVITLKSQLVQLQKSEKELKSKIYEIQSKYDKFVAQYEFLTSELDVKNKELEDVWEERNKLSTENKLLNAKLSSVQDKHPLQNLMKSDASRSESINEGSNDGRDTKSFKDRSRELESLNNLSLRRLQTMRILTSTPNLSDKLNTLLPKTSSVAEQIGYQLELLDQQLKDSAYYMPTIPEEEDQEEGNLAPQQTGLSNDPQIIRRGGLVYCRSGLALRQLLSVLFDEYTSCIKNLLLPWKEECETLDFNLHKYLDINSSNNNPVQVDQIDQVGDKEGNHEERRDLAGDMGARLQNTDFLKKITEDCVKSMFHLSRRLVTAHNAVLTTIGVQREQVETGCQLVELQELVRSLQAEKLELEKKHKSAVELLIKDHDSEPEASET</sequence>
<feature type="coiled-coil region" evidence="1">
    <location>
        <begin position="143"/>
        <end position="170"/>
    </location>
</feature>
<dbReference type="GO" id="GO:0005200">
    <property type="term" value="F:structural constituent of cytoskeleton"/>
    <property type="evidence" value="ECO:0007669"/>
    <property type="project" value="TreeGrafter"/>
</dbReference>
<dbReference type="EMBL" id="GECU01004379">
    <property type="protein sequence ID" value="JAT03328.1"/>
    <property type="molecule type" value="Transcribed_RNA"/>
</dbReference>
<protein>
    <submittedName>
        <fullName evidence="3">Uncharacterized protein</fullName>
    </submittedName>
</protein>
<feature type="region of interest" description="Disordered" evidence="2">
    <location>
        <begin position="950"/>
        <end position="984"/>
    </location>
</feature>
<dbReference type="GO" id="GO:0005856">
    <property type="term" value="C:cytoskeleton"/>
    <property type="evidence" value="ECO:0007669"/>
    <property type="project" value="TreeGrafter"/>
</dbReference>